<sequence>MKRLILIHGYLEDPGIFDHLAPLLMPAYFVPVDLKDEFARWQPKGPINARQLAQYLTDYYEITADDVLIGHSMGGWIAVNIKQLTGATTVQLGSWTNQKKINFPVTNLRLLRLMLFGGITQSSWLMAFFKKQYPFAESRALYNQLVDGGRLQERTYVYQQQMTLFGTVPPLTVQPDLRIHARPDSIVFPPDEPFAEVPGDHFSLYFHPEHVAQPILELLSQKASPVNT</sequence>
<proteinExistence type="predicted"/>
<dbReference type="Proteomes" id="UP000488299">
    <property type="component" value="Unassembled WGS sequence"/>
</dbReference>
<dbReference type="GO" id="GO:0016787">
    <property type="term" value="F:hydrolase activity"/>
    <property type="evidence" value="ECO:0007669"/>
    <property type="project" value="UniProtKB-KW"/>
</dbReference>
<dbReference type="Pfam" id="PF12697">
    <property type="entry name" value="Abhydrolase_6"/>
    <property type="match status" value="1"/>
</dbReference>
<comment type="caution">
    <text evidence="2">The sequence shown here is derived from an EMBL/GenBank/DDBJ whole genome shotgun (WGS) entry which is preliminary data.</text>
</comment>
<organism evidence="2 3">
    <name type="scientific">Rudanella paleaurantiibacter</name>
    <dbReference type="NCBI Taxonomy" id="2614655"/>
    <lineage>
        <taxon>Bacteria</taxon>
        <taxon>Pseudomonadati</taxon>
        <taxon>Bacteroidota</taxon>
        <taxon>Cytophagia</taxon>
        <taxon>Cytophagales</taxon>
        <taxon>Cytophagaceae</taxon>
        <taxon>Rudanella</taxon>
    </lineage>
</organism>
<evidence type="ECO:0000313" key="2">
    <source>
        <dbReference type="EMBL" id="KAB7732101.1"/>
    </source>
</evidence>
<protein>
    <submittedName>
        <fullName evidence="2">Alpha/beta hydrolase</fullName>
    </submittedName>
</protein>
<dbReference type="SUPFAM" id="SSF53474">
    <property type="entry name" value="alpha/beta-Hydrolases"/>
    <property type="match status" value="1"/>
</dbReference>
<dbReference type="EMBL" id="WELI01000002">
    <property type="protein sequence ID" value="KAB7732101.1"/>
    <property type="molecule type" value="Genomic_DNA"/>
</dbReference>
<dbReference type="InterPro" id="IPR000073">
    <property type="entry name" value="AB_hydrolase_1"/>
</dbReference>
<evidence type="ECO:0000313" key="3">
    <source>
        <dbReference type="Proteomes" id="UP000488299"/>
    </source>
</evidence>
<dbReference type="RefSeq" id="WP_152123674.1">
    <property type="nucleotide sequence ID" value="NZ_WELI01000002.1"/>
</dbReference>
<accession>A0A7J5U329</accession>
<reference evidence="2 3" key="1">
    <citation type="submission" date="2019-10" db="EMBL/GenBank/DDBJ databases">
        <title>Rudanella paleaurantiibacter sp. nov., isolated from sludge.</title>
        <authorList>
            <person name="Xu S.Q."/>
        </authorList>
    </citation>
    <scope>NUCLEOTIDE SEQUENCE [LARGE SCALE GENOMIC DNA]</scope>
    <source>
        <strain evidence="2 3">HX-22-17</strain>
    </source>
</reference>
<dbReference type="AlphaFoldDB" id="A0A7J5U329"/>
<feature type="domain" description="AB hydrolase-1" evidence="1">
    <location>
        <begin position="4"/>
        <end position="174"/>
    </location>
</feature>
<gene>
    <name evidence="2" type="ORF">F5984_07775</name>
</gene>
<evidence type="ECO:0000259" key="1">
    <source>
        <dbReference type="Pfam" id="PF12697"/>
    </source>
</evidence>
<dbReference type="InterPro" id="IPR029058">
    <property type="entry name" value="AB_hydrolase_fold"/>
</dbReference>
<keyword evidence="2" id="KW-0378">Hydrolase</keyword>
<dbReference type="Gene3D" id="3.40.50.1820">
    <property type="entry name" value="alpha/beta hydrolase"/>
    <property type="match status" value="1"/>
</dbReference>
<name>A0A7J5U329_9BACT</name>
<keyword evidence="3" id="KW-1185">Reference proteome</keyword>